<evidence type="ECO:0008006" key="3">
    <source>
        <dbReference type="Google" id="ProtNLM"/>
    </source>
</evidence>
<proteinExistence type="predicted"/>
<reference evidence="1 2" key="1">
    <citation type="submission" date="2019-06" db="EMBL/GenBank/DDBJ databases">
        <title>Taxogenomics and systematics of the genus Pantoea.</title>
        <authorList>
            <person name="Tambong J.T."/>
        </authorList>
    </citation>
    <scope>NUCLEOTIDE SEQUENCE [LARGE SCALE GENOMIC DNA]</scope>
    <source>
        <strain evidence="1 2">LMG 24200</strain>
    </source>
</reference>
<sequence>MRNSLYNPYVTEPIHHVKRNVTGICYSVPYLQQNQDSRNILNTNNIISLHNQIATEESLMIIPVEDLRLRGIIAVPDAWSHLQNGRVRIGINYSSLAAHNASLLELTDKFDFWLYDFAPPGADWRLLESFPFSGIVLTEAFFKDNYEKFTFPFFMATFRDKGAEVIVRSQTPPLTAEQFAEINISGWQQQRSDGDLISS</sequence>
<dbReference type="AlphaFoldDB" id="A0A506QV14"/>
<protein>
    <recommendedName>
        <fullName evidence="3">EAL domain-containing protein</fullName>
    </recommendedName>
</protein>
<dbReference type="Proteomes" id="UP000317747">
    <property type="component" value="Unassembled WGS sequence"/>
</dbReference>
<comment type="caution">
    <text evidence="1">The sequence shown here is derived from an EMBL/GenBank/DDBJ whole genome shotgun (WGS) entry which is preliminary data.</text>
</comment>
<name>A0A506QV14_9GAMM</name>
<dbReference type="RefSeq" id="WP_128085710.1">
    <property type="nucleotide sequence ID" value="NZ_CP071405.1"/>
</dbReference>
<dbReference type="EMBL" id="VHJA01000021">
    <property type="protein sequence ID" value="TPV48260.1"/>
    <property type="molecule type" value="Genomic_DNA"/>
</dbReference>
<dbReference type="OrthoDB" id="6536181at2"/>
<evidence type="ECO:0000313" key="2">
    <source>
        <dbReference type="Proteomes" id="UP000317747"/>
    </source>
</evidence>
<accession>A0A506QV14</accession>
<organism evidence="1 2">
    <name type="scientific">Pantoea deleyi</name>
    <dbReference type="NCBI Taxonomy" id="470932"/>
    <lineage>
        <taxon>Bacteria</taxon>
        <taxon>Pseudomonadati</taxon>
        <taxon>Pseudomonadota</taxon>
        <taxon>Gammaproteobacteria</taxon>
        <taxon>Enterobacterales</taxon>
        <taxon>Erwiniaceae</taxon>
        <taxon>Pantoea</taxon>
    </lineage>
</organism>
<evidence type="ECO:0000313" key="1">
    <source>
        <dbReference type="EMBL" id="TPV48260.1"/>
    </source>
</evidence>
<keyword evidence="2" id="KW-1185">Reference proteome</keyword>
<gene>
    <name evidence="1" type="ORF">FJW01_01725</name>
</gene>